<feature type="compositionally biased region" description="Low complexity" evidence="1">
    <location>
        <begin position="142"/>
        <end position="153"/>
    </location>
</feature>
<dbReference type="AlphaFoldDB" id="A0A1Y2CNW2"/>
<comment type="caution">
    <text evidence="2">The sequence shown here is derived from an EMBL/GenBank/DDBJ whole genome shotgun (WGS) entry which is preliminary data.</text>
</comment>
<feature type="compositionally biased region" description="Low complexity" evidence="1">
    <location>
        <begin position="46"/>
        <end position="58"/>
    </location>
</feature>
<evidence type="ECO:0000313" key="3">
    <source>
        <dbReference type="Proteomes" id="UP000193642"/>
    </source>
</evidence>
<dbReference type="EMBL" id="MCGO01000011">
    <property type="protein sequence ID" value="ORY48657.1"/>
    <property type="molecule type" value="Genomic_DNA"/>
</dbReference>
<evidence type="ECO:0000313" key="2">
    <source>
        <dbReference type="EMBL" id="ORY48657.1"/>
    </source>
</evidence>
<evidence type="ECO:0000256" key="1">
    <source>
        <dbReference type="SAM" id="MobiDB-lite"/>
    </source>
</evidence>
<feature type="compositionally biased region" description="Low complexity" evidence="1">
    <location>
        <begin position="177"/>
        <end position="203"/>
    </location>
</feature>
<proteinExistence type="predicted"/>
<reference evidence="2 3" key="1">
    <citation type="submission" date="2016-07" db="EMBL/GenBank/DDBJ databases">
        <title>Pervasive Adenine N6-methylation of Active Genes in Fungi.</title>
        <authorList>
            <consortium name="DOE Joint Genome Institute"/>
            <person name="Mondo S.J."/>
            <person name="Dannebaum R.O."/>
            <person name="Kuo R.C."/>
            <person name="Labutti K."/>
            <person name="Haridas S."/>
            <person name="Kuo A."/>
            <person name="Salamov A."/>
            <person name="Ahrendt S.R."/>
            <person name="Lipzen A."/>
            <person name="Sullivan W."/>
            <person name="Andreopoulos W.B."/>
            <person name="Clum A."/>
            <person name="Lindquist E."/>
            <person name="Daum C."/>
            <person name="Ramamoorthy G.K."/>
            <person name="Gryganskyi A."/>
            <person name="Culley D."/>
            <person name="Magnuson J.K."/>
            <person name="James T.Y."/>
            <person name="O'Malley M.A."/>
            <person name="Stajich J.E."/>
            <person name="Spatafora J.W."/>
            <person name="Visel A."/>
            <person name="Grigoriev I.V."/>
        </authorList>
    </citation>
    <scope>NUCLEOTIDE SEQUENCE [LARGE SCALE GENOMIC DNA]</scope>
    <source>
        <strain evidence="2 3">JEL800</strain>
    </source>
</reference>
<feature type="compositionally biased region" description="Basic residues" evidence="1">
    <location>
        <begin position="112"/>
        <end position="122"/>
    </location>
</feature>
<dbReference type="OrthoDB" id="10483480at2759"/>
<protein>
    <submittedName>
        <fullName evidence="2">Uncharacterized protein</fullName>
    </submittedName>
</protein>
<feature type="compositionally biased region" description="Polar residues" evidence="1">
    <location>
        <begin position="59"/>
        <end position="74"/>
    </location>
</feature>
<dbReference type="Proteomes" id="UP000193642">
    <property type="component" value="Unassembled WGS sequence"/>
</dbReference>
<sequence length="278" mass="29184">MPGSSSTSSSFPRPSSSIASQPLNPAIDPLINLPSRRSSTEPLIPPRSASSPLRPSFSNATPVSQIIPPTTQPTKIAIPLRGSIIPPQEKRKRKPKTPAPEKDNANESPAAKKPRAPSKKNKKDSVIEEVQMEEGSVSWKGSPSNAPIAAPSAGRKKKGQSNLVLPTNPTTSQADTSSLSISNQSSLPAPSAPSASVSASASSKINIPTKSSKAKGKEKATGIVIATLDLTASTDDENNSTSSTRTSKPDPLQKNVLEKSNYGYPFQTDLHPPQITTL</sequence>
<feature type="compositionally biased region" description="Polar residues" evidence="1">
    <location>
        <begin position="160"/>
        <end position="176"/>
    </location>
</feature>
<keyword evidence="3" id="KW-1185">Reference proteome</keyword>
<accession>A0A1Y2CNW2</accession>
<name>A0A1Y2CNW2_9FUNG</name>
<gene>
    <name evidence="2" type="ORF">BCR33DRAFT_41087</name>
</gene>
<feature type="region of interest" description="Disordered" evidence="1">
    <location>
        <begin position="1"/>
        <end position="278"/>
    </location>
</feature>
<feature type="compositionally biased region" description="Low complexity" evidence="1">
    <location>
        <begin position="1"/>
        <end position="20"/>
    </location>
</feature>
<organism evidence="2 3">
    <name type="scientific">Rhizoclosmatium globosum</name>
    <dbReference type="NCBI Taxonomy" id="329046"/>
    <lineage>
        <taxon>Eukaryota</taxon>
        <taxon>Fungi</taxon>
        <taxon>Fungi incertae sedis</taxon>
        <taxon>Chytridiomycota</taxon>
        <taxon>Chytridiomycota incertae sedis</taxon>
        <taxon>Chytridiomycetes</taxon>
        <taxon>Chytridiales</taxon>
        <taxon>Chytriomycetaceae</taxon>
        <taxon>Rhizoclosmatium</taxon>
    </lineage>
</organism>